<dbReference type="EMBL" id="CAIX01000081">
    <property type="protein sequence ID" value="CCI44871.1"/>
    <property type="molecule type" value="Genomic_DNA"/>
</dbReference>
<sequence length="102" mass="12219">MRPQSHLLKLNSFIGSWYNGYDDDSRFNFDIFYTLMSIVNNNDTPFKRVRFSVLHVRSYLSLAMRALAATISRNTLPLRLYLFTRTPVYIILWFDDLYRIKI</sequence>
<organism evidence="1 2">
    <name type="scientific">Albugo candida</name>
    <dbReference type="NCBI Taxonomy" id="65357"/>
    <lineage>
        <taxon>Eukaryota</taxon>
        <taxon>Sar</taxon>
        <taxon>Stramenopiles</taxon>
        <taxon>Oomycota</taxon>
        <taxon>Peronosporomycetes</taxon>
        <taxon>Albuginales</taxon>
        <taxon>Albuginaceae</taxon>
        <taxon>Albugo</taxon>
    </lineage>
</organism>
<accession>A0A024GDE6</accession>
<proteinExistence type="predicted"/>
<dbReference type="InParanoid" id="A0A024GDE6"/>
<dbReference type="AlphaFoldDB" id="A0A024GDE6"/>
<protein>
    <submittedName>
        <fullName evidence="1">Uncharacterized protein</fullName>
    </submittedName>
</protein>
<reference evidence="1 2" key="1">
    <citation type="submission" date="2012-05" db="EMBL/GenBank/DDBJ databases">
        <title>Recombination and specialization in a pathogen metapopulation.</title>
        <authorList>
            <person name="Gardiner A."/>
            <person name="Kemen E."/>
            <person name="Schultz-Larsen T."/>
            <person name="MacLean D."/>
            <person name="Van Oosterhout C."/>
            <person name="Jones J.D.G."/>
        </authorList>
    </citation>
    <scope>NUCLEOTIDE SEQUENCE [LARGE SCALE GENOMIC DNA]</scope>
    <source>
        <strain evidence="1 2">Ac Nc2</strain>
    </source>
</reference>
<evidence type="ECO:0000313" key="1">
    <source>
        <dbReference type="EMBL" id="CCI44871.1"/>
    </source>
</evidence>
<comment type="caution">
    <text evidence="1">The sequence shown here is derived from an EMBL/GenBank/DDBJ whole genome shotgun (WGS) entry which is preliminary data.</text>
</comment>
<name>A0A024GDE6_9STRA</name>
<dbReference type="Proteomes" id="UP000053237">
    <property type="component" value="Unassembled WGS sequence"/>
</dbReference>
<evidence type="ECO:0000313" key="2">
    <source>
        <dbReference type="Proteomes" id="UP000053237"/>
    </source>
</evidence>
<keyword evidence="2" id="KW-1185">Reference proteome</keyword>
<gene>
    <name evidence="1" type="ORF">BN9_056950</name>
</gene>